<dbReference type="Pfam" id="PF00005">
    <property type="entry name" value="ABC_tran"/>
    <property type="match status" value="1"/>
</dbReference>
<dbReference type="PROSITE" id="PS00211">
    <property type="entry name" value="ABC_TRANSPORTER_1"/>
    <property type="match status" value="1"/>
</dbReference>
<evidence type="ECO:0000256" key="2">
    <source>
        <dbReference type="ARBA" id="ARBA00022475"/>
    </source>
</evidence>
<evidence type="ECO:0000313" key="6">
    <source>
        <dbReference type="EMBL" id="MBM3116322.1"/>
    </source>
</evidence>
<dbReference type="PANTHER" id="PTHR24220:SF611">
    <property type="entry name" value="ATP-BINDING COMPONENT OF ABC TRANSPORTER-RELATED"/>
    <property type="match status" value="1"/>
</dbReference>
<dbReference type="SUPFAM" id="SSF52540">
    <property type="entry name" value="P-loop containing nucleoside triphosphate hydrolases"/>
    <property type="match status" value="1"/>
</dbReference>
<keyword evidence="4 6" id="KW-0067">ATP-binding</keyword>
<protein>
    <submittedName>
        <fullName evidence="6">ABC transporter ATP-binding protein</fullName>
    </submittedName>
</protein>
<organism evidence="6 7">
    <name type="scientific">Jeongeupia naejangsanensis</name>
    <dbReference type="NCBI Taxonomy" id="613195"/>
    <lineage>
        <taxon>Bacteria</taxon>
        <taxon>Pseudomonadati</taxon>
        <taxon>Pseudomonadota</taxon>
        <taxon>Betaproteobacteria</taxon>
        <taxon>Neisseriales</taxon>
        <taxon>Chitinibacteraceae</taxon>
        <taxon>Jeongeupia</taxon>
    </lineage>
</organism>
<evidence type="ECO:0000256" key="3">
    <source>
        <dbReference type="ARBA" id="ARBA00022741"/>
    </source>
</evidence>
<dbReference type="SMART" id="SM00382">
    <property type="entry name" value="AAA"/>
    <property type="match status" value="1"/>
</dbReference>
<dbReference type="InterPro" id="IPR003439">
    <property type="entry name" value="ABC_transporter-like_ATP-bd"/>
</dbReference>
<keyword evidence="2" id="KW-1003">Cell membrane</keyword>
<sequence length="232" mass="25261">MLIELRDLHFKWPGNPRDTLCIPQFSLSAEEKLFLHGPSGSGKSTLLALLAGIQTPDSGQLAVLGQDLAKLSAPQRDHFRANHLGYVFQQFNLLPYLSVRQNVLLGCQFSKLRRQRAAGLAGSPEKQALALLAQLELGDLADRPARALSVGQQQRVAVARALIGAPELLIADEPTSALDEARRDAFVSLLFACAEQQRTAVVLVSHDPRLAEGFDRSLNLSELNTASQVDHV</sequence>
<evidence type="ECO:0000313" key="7">
    <source>
        <dbReference type="Proteomes" id="UP000809431"/>
    </source>
</evidence>
<keyword evidence="3" id="KW-0547">Nucleotide-binding</keyword>
<dbReference type="EMBL" id="JAESND010000004">
    <property type="protein sequence ID" value="MBM3116322.1"/>
    <property type="molecule type" value="Genomic_DNA"/>
</dbReference>
<dbReference type="Proteomes" id="UP000809431">
    <property type="component" value="Unassembled WGS sequence"/>
</dbReference>
<dbReference type="PROSITE" id="PS50893">
    <property type="entry name" value="ABC_TRANSPORTER_2"/>
    <property type="match status" value="1"/>
</dbReference>
<accession>A0ABS2BL30</accession>
<dbReference type="PANTHER" id="PTHR24220">
    <property type="entry name" value="IMPORT ATP-BINDING PROTEIN"/>
    <property type="match status" value="1"/>
</dbReference>
<dbReference type="RefSeq" id="WP_203538560.1">
    <property type="nucleotide sequence ID" value="NZ_JAESND010000004.1"/>
</dbReference>
<keyword evidence="1" id="KW-0813">Transport</keyword>
<reference evidence="6 7" key="1">
    <citation type="submission" date="2021-01" db="EMBL/GenBank/DDBJ databases">
        <title>Draft Genome Sequence and Polyhydroxyalkanoate Biosynthetic Potential of Jeongeupia naejangsanensis Type Strain DSM 24253.</title>
        <authorList>
            <person name="Turrini P."/>
            <person name="Artuso I."/>
            <person name="Lugli G.A."/>
            <person name="Frangipani E."/>
            <person name="Ventura M."/>
            <person name="Visca P."/>
        </authorList>
    </citation>
    <scope>NUCLEOTIDE SEQUENCE [LARGE SCALE GENOMIC DNA]</scope>
    <source>
        <strain evidence="6 7">DSM 24253</strain>
    </source>
</reference>
<dbReference type="InterPro" id="IPR015854">
    <property type="entry name" value="ABC_transpr_LolD-like"/>
</dbReference>
<comment type="caution">
    <text evidence="6">The sequence shown here is derived from an EMBL/GenBank/DDBJ whole genome shotgun (WGS) entry which is preliminary data.</text>
</comment>
<dbReference type="Gene3D" id="3.40.50.300">
    <property type="entry name" value="P-loop containing nucleotide triphosphate hydrolases"/>
    <property type="match status" value="1"/>
</dbReference>
<gene>
    <name evidence="6" type="ORF">JMJ54_10810</name>
</gene>
<dbReference type="InterPro" id="IPR017871">
    <property type="entry name" value="ABC_transporter-like_CS"/>
</dbReference>
<keyword evidence="7" id="KW-1185">Reference proteome</keyword>
<proteinExistence type="predicted"/>
<evidence type="ECO:0000256" key="1">
    <source>
        <dbReference type="ARBA" id="ARBA00022448"/>
    </source>
</evidence>
<evidence type="ECO:0000256" key="4">
    <source>
        <dbReference type="ARBA" id="ARBA00022840"/>
    </source>
</evidence>
<name>A0ABS2BL30_9NEIS</name>
<dbReference type="CDD" id="cd03255">
    <property type="entry name" value="ABC_MJ0796_LolCDE_FtsE"/>
    <property type="match status" value="1"/>
</dbReference>
<evidence type="ECO:0000259" key="5">
    <source>
        <dbReference type="PROSITE" id="PS50893"/>
    </source>
</evidence>
<dbReference type="InterPro" id="IPR003593">
    <property type="entry name" value="AAA+_ATPase"/>
</dbReference>
<dbReference type="GO" id="GO:0005524">
    <property type="term" value="F:ATP binding"/>
    <property type="evidence" value="ECO:0007669"/>
    <property type="project" value="UniProtKB-KW"/>
</dbReference>
<feature type="domain" description="ABC transporter" evidence="5">
    <location>
        <begin position="3"/>
        <end position="231"/>
    </location>
</feature>
<keyword evidence="2" id="KW-0472">Membrane</keyword>
<dbReference type="InterPro" id="IPR027417">
    <property type="entry name" value="P-loop_NTPase"/>
</dbReference>
<dbReference type="InterPro" id="IPR017911">
    <property type="entry name" value="MacB-like_ATP-bd"/>
</dbReference>